<feature type="region of interest" description="Disordered" evidence="1">
    <location>
        <begin position="32"/>
        <end position="89"/>
    </location>
</feature>
<evidence type="ECO:0000256" key="1">
    <source>
        <dbReference type="SAM" id="MobiDB-lite"/>
    </source>
</evidence>
<accession>A0ABD2JVA3</accession>
<organism evidence="2 3">
    <name type="scientific">Heterodera schachtii</name>
    <name type="common">Sugarbeet cyst nematode worm</name>
    <name type="synonym">Tylenchus schachtii</name>
    <dbReference type="NCBI Taxonomy" id="97005"/>
    <lineage>
        <taxon>Eukaryota</taxon>
        <taxon>Metazoa</taxon>
        <taxon>Ecdysozoa</taxon>
        <taxon>Nematoda</taxon>
        <taxon>Chromadorea</taxon>
        <taxon>Rhabditida</taxon>
        <taxon>Tylenchina</taxon>
        <taxon>Tylenchomorpha</taxon>
        <taxon>Tylenchoidea</taxon>
        <taxon>Heteroderidae</taxon>
        <taxon>Heteroderinae</taxon>
        <taxon>Heterodera</taxon>
    </lineage>
</organism>
<name>A0ABD2JVA3_HETSC</name>
<dbReference type="Proteomes" id="UP001620645">
    <property type="component" value="Unassembled WGS sequence"/>
</dbReference>
<evidence type="ECO:0000313" key="2">
    <source>
        <dbReference type="EMBL" id="KAL3094577.1"/>
    </source>
</evidence>
<reference evidence="2 3" key="1">
    <citation type="submission" date="2024-10" db="EMBL/GenBank/DDBJ databases">
        <authorList>
            <person name="Kim D."/>
        </authorList>
    </citation>
    <scope>NUCLEOTIDE SEQUENCE [LARGE SCALE GENOMIC DNA]</scope>
    <source>
        <strain evidence="2">Taebaek</strain>
    </source>
</reference>
<sequence>MGAQVVPKWLGLSMKIWHRQLMMNSTNWLRRKDNNDEDAENDNNQQPNGSDQALNRPSPADRRHPTAQSPQKDGANGGGGGTTDGASSSSSTSAVVERAFLSSSHCAQCSAFLAVLSALIPSHFDLLTNLCLAIRILDLFSCTKIQAQKKSSWHVQGDPLLTTVMLRARDRHSMHRLLWLDECVRMHDFLRLNISGTVGGQSIQLLGHLRPELRDEHGHQLFTGRFGFPIGPRESRRTAQPVAELVLLNRTGQRLRAALGAQFLRVRTRKSADTERGAEKDSPEVAELDAITDI</sequence>
<protein>
    <submittedName>
        <fullName evidence="2">Uncharacterized protein</fullName>
    </submittedName>
</protein>
<feature type="compositionally biased region" description="Polar residues" evidence="1">
    <location>
        <begin position="45"/>
        <end position="55"/>
    </location>
</feature>
<dbReference type="AlphaFoldDB" id="A0ABD2JVA3"/>
<proteinExistence type="predicted"/>
<keyword evidence="3" id="KW-1185">Reference proteome</keyword>
<evidence type="ECO:0000313" key="3">
    <source>
        <dbReference type="Proteomes" id="UP001620645"/>
    </source>
</evidence>
<dbReference type="EMBL" id="JBICCN010000087">
    <property type="protein sequence ID" value="KAL3094577.1"/>
    <property type="molecule type" value="Genomic_DNA"/>
</dbReference>
<gene>
    <name evidence="2" type="ORF">niasHS_004761</name>
</gene>
<comment type="caution">
    <text evidence="2">The sequence shown here is derived from an EMBL/GenBank/DDBJ whole genome shotgun (WGS) entry which is preliminary data.</text>
</comment>